<feature type="disulfide bond" evidence="20">
    <location>
        <begin position="1208"/>
        <end position="1225"/>
    </location>
</feature>
<dbReference type="PROSITE" id="PS51117">
    <property type="entry name" value="LAMININ_NTER"/>
    <property type="match status" value="1"/>
</dbReference>
<feature type="disulfide bond" evidence="20">
    <location>
        <begin position="1425"/>
        <end position="1434"/>
    </location>
</feature>
<evidence type="ECO:0000256" key="15">
    <source>
        <dbReference type="ARBA" id="ARBA00023180"/>
    </source>
</evidence>
<dbReference type="SUPFAM" id="SSF47027">
    <property type="entry name" value="Acyl-CoA binding protein"/>
    <property type="match status" value="1"/>
</dbReference>
<dbReference type="Pfam" id="PF24973">
    <property type="entry name" value="EGF_LMN_ATRN"/>
    <property type="match status" value="1"/>
</dbReference>
<dbReference type="Pfam" id="PF00053">
    <property type="entry name" value="EGF_laminin"/>
    <property type="match status" value="11"/>
</dbReference>
<dbReference type="EMBL" id="JAFNEN010000029">
    <property type="protein sequence ID" value="KAG8199261.1"/>
    <property type="molecule type" value="Genomic_DNA"/>
</dbReference>
<evidence type="ECO:0000259" key="24">
    <source>
        <dbReference type="PROSITE" id="PS51228"/>
    </source>
</evidence>
<dbReference type="Pfam" id="PF00052">
    <property type="entry name" value="Laminin_B"/>
    <property type="match status" value="2"/>
</dbReference>
<keyword evidence="17" id="KW-1053">Target membrane</keyword>
<dbReference type="GO" id="GO:0044231">
    <property type="term" value="C:host cell presynaptic membrane"/>
    <property type="evidence" value="ECO:0007669"/>
    <property type="project" value="UniProtKB-KW"/>
</dbReference>
<feature type="domain" description="Laminin EGF-like" evidence="21">
    <location>
        <begin position="1056"/>
        <end position="1107"/>
    </location>
</feature>
<dbReference type="GO" id="GO:0044218">
    <property type="term" value="C:other organism cell membrane"/>
    <property type="evidence" value="ECO:0007669"/>
    <property type="project" value="UniProtKB-KW"/>
</dbReference>
<feature type="domain" description="Laminin EGF-like" evidence="21">
    <location>
        <begin position="1397"/>
        <end position="1454"/>
    </location>
</feature>
<dbReference type="Gene3D" id="2.60.120.260">
    <property type="entry name" value="Galactose-binding domain-like"/>
    <property type="match status" value="1"/>
</dbReference>
<keyword evidence="13" id="KW-0638">Presynaptic neurotoxin</keyword>
<evidence type="ECO:0000256" key="5">
    <source>
        <dbReference type="ARBA" id="ARBA00022525"/>
    </source>
</evidence>
<keyword evidence="16 20" id="KW-0424">Laminin EGF-like domain</keyword>
<evidence type="ECO:0000259" key="23">
    <source>
        <dbReference type="PROSITE" id="PS51117"/>
    </source>
</evidence>
<organism evidence="25 26">
    <name type="scientific">Oedothorax gibbosus</name>
    <dbReference type="NCBI Taxonomy" id="931172"/>
    <lineage>
        <taxon>Eukaryota</taxon>
        <taxon>Metazoa</taxon>
        <taxon>Ecdysozoa</taxon>
        <taxon>Arthropoda</taxon>
        <taxon>Chelicerata</taxon>
        <taxon>Arachnida</taxon>
        <taxon>Araneae</taxon>
        <taxon>Araneomorphae</taxon>
        <taxon>Entelegynae</taxon>
        <taxon>Araneoidea</taxon>
        <taxon>Linyphiidae</taxon>
        <taxon>Erigoninae</taxon>
        <taxon>Oedothorax</taxon>
    </lineage>
</organism>
<dbReference type="SMART" id="SM00136">
    <property type="entry name" value="LamNT"/>
    <property type="match status" value="1"/>
</dbReference>
<dbReference type="GO" id="GO:0007411">
    <property type="term" value="P:axon guidance"/>
    <property type="evidence" value="ECO:0007669"/>
    <property type="project" value="TreeGrafter"/>
</dbReference>
<feature type="domain" description="Laminin IV type A" evidence="22">
    <location>
        <begin position="1466"/>
        <end position="1664"/>
    </location>
</feature>
<dbReference type="Pfam" id="PF00887">
    <property type="entry name" value="ACBP"/>
    <property type="match status" value="1"/>
</dbReference>
<feature type="disulfide bond" evidence="20">
    <location>
        <begin position="1129"/>
        <end position="1138"/>
    </location>
</feature>
<dbReference type="InterPro" id="IPR050440">
    <property type="entry name" value="Laminin/Netrin_ECM"/>
</dbReference>
<feature type="disulfide bond" evidence="20">
    <location>
        <begin position="1206"/>
        <end position="1218"/>
    </location>
</feature>
<dbReference type="Gene3D" id="2.10.25.10">
    <property type="entry name" value="Laminin"/>
    <property type="match status" value="12"/>
</dbReference>
<dbReference type="PROSITE" id="PS50027">
    <property type="entry name" value="EGF_LAM_2"/>
    <property type="match status" value="9"/>
</dbReference>
<dbReference type="InterPro" id="IPR056863">
    <property type="entry name" value="LMN_ATRN_NET-like_EGF"/>
</dbReference>
<feature type="domain" description="Laminin EGF-like" evidence="21">
    <location>
        <begin position="663"/>
        <end position="711"/>
    </location>
</feature>
<comment type="subunit">
    <text evidence="18">Laminin is a complex glycoprotein, consisting of three different polypeptide chains (alpha, beta, gamma), which are bound to each other by disulfide bonds into a cross-shaped molecule comprising one long and three short arms with globules at each end.</text>
</comment>
<feature type="disulfide bond" evidence="20">
    <location>
        <begin position="1110"/>
        <end position="1127"/>
    </location>
</feature>
<feature type="disulfide bond" evidence="20">
    <location>
        <begin position="1276"/>
        <end position="1285"/>
    </location>
</feature>
<dbReference type="CDD" id="cd00055">
    <property type="entry name" value="EGF_Lam"/>
    <property type="match status" value="12"/>
</dbReference>
<dbReference type="FunFam" id="2.10.25.10:FF:000106">
    <property type="entry name" value="Heparan sulfate proteoglycan 2"/>
    <property type="match status" value="1"/>
</dbReference>
<dbReference type="InterPro" id="IPR002049">
    <property type="entry name" value="LE_dom"/>
</dbReference>
<sequence length="1706" mass="188244">MEDADFSDIENEDAIDTSFKLATDFVTENASVMQQEDLLYLYGRYKQSTVGKCADPMPGILKFRSRSKWSAWNALGDMSKEEAMKQYVDKVSIISPGWDHSDKKSSAQKTKKSSAFGPVTSICQKTDPELTFESKTVFDFVKEGNLNHIKELVSAKPSLVKECLDENGLSLLHWACDRGLAGVGEFLIEAGADVDCQDKDGQTPLHYASSCGHAEVVSLLRRKGASTNVFDADERGLFPSVNNLAANAIISANATCGETEAEVYCKLVEHIFMREPQCGLCDARSENPEHRHPIIHAIDGTNKWWQSPTLQNGKHFEWVTVTLDLKQVFQIAYVIVKAGISPRPGNWVLERSKDGLAYKPWQYYAISDAECWEAFGIAPTMGKPRYRSDDEIICTSYYSKLNPLDGGEIHTSLVNGRPGADGPSDTLREFTTARYVRLRLQKIRTLNADLMTMQTSDPSKIDKSTTRRYFYSIKDISIGGQCVCFGHAKHCVLNSETNFLQCICEHNTCGENCEQCCPLYQQKPWRPGSNSDGAVCEKCQCYGHSDICFYDQTVAEKKASLNMNEEYDGGGVCIKCQHHTTGINCEQCEDGYYRPLGVERMDPEPCRRCRCAGPGVTGLCIKDDSFVVEGIYPGDCICKEGFAGSRCDHCASGFKQYPICEPCPCSPAGTEGESTCEGQCVCKKNVEGVRCEYCMNGNYNLDPDNSDGCTPCYCSGITNRCQENDWGVKVIQRLTGWMVTDLYGLHVVDPEYEVDSLRVTNEAMMGFDNYYWMAPPEYIGKKLYSYGGELRYVLGYSVIEDEGVQNDAAGIILESDSIRIGYYFGSRKALGNITVTLPLQERAWSHLTAAGKRNRAVSKETFAAVMNNITRLLIRAKYHSDQVVGMLYNVEMEIADRFSSSIKKMQTVEMCECPLGYSGLSCEVCETGYRRVNDTLHKGVCELCECNGHTSSCDPFTGYCLNCDHNTTGHHCEICMEGFHGNPLRGSAEDCQPCACPLLNEENNFSPVCKDIATTTGATDYVCTACAIGYTGSKCERCAKGYFGTPGTPGGKCQPCDCTGNADESDPNYCDHITGQCLKCIGNTGGWHCNECLEGHYGNAYHHVCKPCGCSPFGSENSICERATGVCECKLNFIGRECDRCDYGFGNVELGCVPCRCNETGTKPERLDVCDPVSGKCECKPGAFGLKCDTCLEGYYGFSENGCKWCGCDVNGAASIQCEDPSGQCKCKRYVTGKTCDKCVTATWNLLSGSGCEDCKCDSMGSISLVCDELYGTCQCQPGVGGDKCDRCIHGYFGFSKTGCRECEPCQNSGHICDPDTGFCVCPPNTEGEYCQRCSASSWGYDPVRGCQFCNCNWQGSPSDSICDVDNGNCICLEGYEGRSCDKCRFAHYNFPSCEKCDCRYDGTDPTTCTIEGNCQCDDEGQCPCKDNVEGEKCDTCKVGTFGLAVDNPKGCYECFCFNRSNSCKQAEMVWSQIVAPTREVQFELGNTPLGLSSHKFLLIPGTTGNVKLGIPYMIKQPIYWILPKEFLGEKTRSYNGVLKFNLESRSSRRYPDPMLFKYPLIILEGNAHTLVNSPFLPISGGKYSVRLNEDEWTHYENPEVQVTRALMMLVLQNVQYIMVRATEGADVKIASGNLLRISGVSLEIAVSLSPTPASPYVAVGIEVCNCPKEYGGLSCQDPGKGYYRKRKLNFENSTDWIDKIGVSAL</sequence>
<dbReference type="GO" id="GO:0005604">
    <property type="term" value="C:basement membrane"/>
    <property type="evidence" value="ECO:0007669"/>
    <property type="project" value="UniProtKB-SubCell"/>
</dbReference>
<dbReference type="SUPFAM" id="SSF57196">
    <property type="entry name" value="EGF/Laminin"/>
    <property type="match status" value="10"/>
</dbReference>
<dbReference type="FunFam" id="2.10.25.10:FF:000033">
    <property type="entry name" value="Laminin subunit alpha 2"/>
    <property type="match status" value="1"/>
</dbReference>
<evidence type="ECO:0000256" key="13">
    <source>
        <dbReference type="ARBA" id="ARBA00023028"/>
    </source>
</evidence>
<dbReference type="FunFam" id="2.60.120.260:FF:000017">
    <property type="entry name" value="Laminin subunit alpha 2"/>
    <property type="match status" value="1"/>
</dbReference>
<dbReference type="Proteomes" id="UP000827092">
    <property type="component" value="Unassembled WGS sequence"/>
</dbReference>
<keyword evidence="12" id="KW-0084">Basement membrane</keyword>
<evidence type="ECO:0000313" key="25">
    <source>
        <dbReference type="EMBL" id="KAG8199261.1"/>
    </source>
</evidence>
<dbReference type="FunFam" id="2.10.25.10:FF:000067">
    <property type="entry name" value="Laminin subunit gamma 1"/>
    <property type="match status" value="1"/>
</dbReference>
<dbReference type="InterPro" id="IPR000034">
    <property type="entry name" value="Laminin_IV"/>
</dbReference>
<keyword evidence="26" id="KW-1185">Reference proteome</keyword>
<dbReference type="GO" id="GO:0000062">
    <property type="term" value="F:fatty-acyl-CoA binding"/>
    <property type="evidence" value="ECO:0007669"/>
    <property type="project" value="InterPro"/>
</dbReference>
<reference evidence="25 26" key="1">
    <citation type="journal article" date="2022" name="Nat. Ecol. Evol.">
        <title>A masculinizing supergene underlies an exaggerated male reproductive morph in a spider.</title>
        <authorList>
            <person name="Hendrickx F."/>
            <person name="De Corte Z."/>
            <person name="Sonet G."/>
            <person name="Van Belleghem S.M."/>
            <person name="Kostlbacher S."/>
            <person name="Vangestel C."/>
        </authorList>
    </citation>
    <scope>NUCLEOTIDE SEQUENCE [LARGE SCALE GENOMIC DNA]</scope>
    <source>
        <strain evidence="25">W744_W776</strain>
    </source>
</reference>
<feature type="domain" description="Laminin EGF-like" evidence="21">
    <location>
        <begin position="1255"/>
        <end position="1302"/>
    </location>
</feature>
<dbReference type="InterPro" id="IPR036770">
    <property type="entry name" value="Ankyrin_rpt-contain_sf"/>
</dbReference>
<feature type="disulfide bond" evidence="20">
    <location>
        <begin position="963"/>
        <end position="972"/>
    </location>
</feature>
<feature type="domain" description="ACB" evidence="24">
    <location>
        <begin position="15"/>
        <end position="100"/>
    </location>
</feature>
<evidence type="ECO:0000313" key="26">
    <source>
        <dbReference type="Proteomes" id="UP000827092"/>
    </source>
</evidence>
<evidence type="ECO:0000256" key="11">
    <source>
        <dbReference type="ARBA" id="ARBA00022737"/>
    </source>
</evidence>
<dbReference type="Pfam" id="PF12796">
    <property type="entry name" value="Ank_2"/>
    <property type="match status" value="1"/>
</dbReference>
<feature type="domain" description="Laminin EGF-like" evidence="21">
    <location>
        <begin position="944"/>
        <end position="993"/>
    </location>
</feature>
<dbReference type="GO" id="GO:0090729">
    <property type="term" value="F:toxin activity"/>
    <property type="evidence" value="ECO:0007669"/>
    <property type="project" value="UniProtKB-KW"/>
</dbReference>
<evidence type="ECO:0000256" key="4">
    <source>
        <dbReference type="ARBA" id="ARBA00022483"/>
    </source>
</evidence>
<evidence type="ECO:0000256" key="16">
    <source>
        <dbReference type="ARBA" id="ARBA00023292"/>
    </source>
</evidence>
<evidence type="ECO:0000256" key="3">
    <source>
        <dbReference type="ARBA" id="ARBA00018419"/>
    </source>
</evidence>
<dbReference type="Pfam" id="PF00055">
    <property type="entry name" value="Laminin_N"/>
    <property type="match status" value="1"/>
</dbReference>
<dbReference type="FunFam" id="2.10.25.10:FF:000130">
    <property type="entry name" value="Laminin subunit beta 1"/>
    <property type="match status" value="1"/>
</dbReference>
<feature type="repeat" description="ANK" evidence="19">
    <location>
        <begin position="200"/>
        <end position="232"/>
    </location>
</feature>
<keyword evidence="6" id="KW-0272">Extracellular matrix</keyword>
<feature type="disulfide bond" evidence="20">
    <location>
        <begin position="1257"/>
        <end position="1274"/>
    </location>
</feature>
<dbReference type="GO" id="GO:0005201">
    <property type="term" value="F:extracellular matrix structural constituent"/>
    <property type="evidence" value="ECO:0007669"/>
    <property type="project" value="TreeGrafter"/>
</dbReference>
<evidence type="ECO:0000256" key="20">
    <source>
        <dbReference type="PROSITE-ProRule" id="PRU00460"/>
    </source>
</evidence>
<dbReference type="GO" id="GO:0009887">
    <property type="term" value="P:animal organ morphogenesis"/>
    <property type="evidence" value="ECO:0007669"/>
    <property type="project" value="TreeGrafter"/>
</dbReference>
<keyword evidence="14 20" id="KW-1015">Disulfide bond</keyword>
<name>A0AAV6VU18_9ARAC</name>
<keyword evidence="10" id="KW-0732">Signal</keyword>
<comment type="subcellular location">
    <subcellularLocation>
        <location evidence="2">Secreted</location>
        <location evidence="2">Extracellular space</location>
        <location evidence="2">Extracellular matrix</location>
        <location evidence="2">Basement membrane</location>
    </subcellularLocation>
    <subcellularLocation>
        <location evidence="1">Target cell membrane</location>
    </subcellularLocation>
</comment>
<dbReference type="PROSITE" id="PS50088">
    <property type="entry name" value="ANK_REPEAT"/>
    <property type="match status" value="2"/>
</dbReference>
<evidence type="ECO:0000256" key="18">
    <source>
        <dbReference type="ARBA" id="ARBA00065619"/>
    </source>
</evidence>
<feature type="domain" description="Laminin EGF-like" evidence="21">
    <location>
        <begin position="1206"/>
        <end position="1254"/>
    </location>
</feature>
<keyword evidence="11" id="KW-0677">Repeat</keyword>
<evidence type="ECO:0000256" key="6">
    <source>
        <dbReference type="ARBA" id="ARBA00022530"/>
    </source>
</evidence>
<keyword evidence="19" id="KW-0040">ANK repeat</keyword>
<feature type="disulfide bond" evidence="20">
    <location>
        <begin position="1372"/>
        <end position="1381"/>
    </location>
</feature>
<dbReference type="SUPFAM" id="SSF48403">
    <property type="entry name" value="Ankyrin repeat"/>
    <property type="match status" value="1"/>
</dbReference>
<dbReference type="InterPro" id="IPR000742">
    <property type="entry name" value="EGF"/>
</dbReference>
<feature type="domain" description="Laminin N-terminal" evidence="23">
    <location>
        <begin position="233"/>
        <end position="481"/>
    </location>
</feature>
<comment type="caution">
    <text evidence="20">Lacks conserved residue(s) required for the propagation of feature annotation.</text>
</comment>
<dbReference type="PROSITE" id="PS01248">
    <property type="entry name" value="EGF_LAM_1"/>
    <property type="match status" value="5"/>
</dbReference>
<evidence type="ECO:0000259" key="21">
    <source>
        <dbReference type="PROSITE" id="PS50027"/>
    </source>
</evidence>
<evidence type="ECO:0000256" key="1">
    <source>
        <dbReference type="ARBA" id="ARBA00004175"/>
    </source>
</evidence>
<evidence type="ECO:0000256" key="17">
    <source>
        <dbReference type="ARBA" id="ARBA00023298"/>
    </source>
</evidence>
<dbReference type="PROSITE" id="PS00022">
    <property type="entry name" value="EGF_1"/>
    <property type="match status" value="1"/>
</dbReference>
<evidence type="ECO:0000256" key="14">
    <source>
        <dbReference type="ARBA" id="ARBA00023157"/>
    </source>
</evidence>
<dbReference type="FunFam" id="2.10.25.10:FF:000090">
    <property type="entry name" value="laminin subunit alpha"/>
    <property type="match status" value="1"/>
</dbReference>
<evidence type="ECO:0000256" key="7">
    <source>
        <dbReference type="ARBA" id="ARBA00022537"/>
    </source>
</evidence>
<keyword evidence="4" id="KW-0268">Exocytosis</keyword>
<dbReference type="Gene3D" id="1.25.40.20">
    <property type="entry name" value="Ankyrin repeat-containing domain"/>
    <property type="match status" value="1"/>
</dbReference>
<dbReference type="SMART" id="SM00181">
    <property type="entry name" value="EGF"/>
    <property type="match status" value="7"/>
</dbReference>
<evidence type="ECO:0000256" key="9">
    <source>
        <dbReference type="ARBA" id="ARBA00022699"/>
    </source>
</evidence>
<evidence type="ECO:0000256" key="8">
    <source>
        <dbReference type="ARBA" id="ARBA00022656"/>
    </source>
</evidence>
<dbReference type="FunFam" id="2.10.25.10:FF:000189">
    <property type="entry name" value="Laminin subunit alpha 2"/>
    <property type="match status" value="1"/>
</dbReference>
<evidence type="ECO:0000256" key="10">
    <source>
        <dbReference type="ARBA" id="ARBA00022729"/>
    </source>
</evidence>
<dbReference type="InterPro" id="IPR000582">
    <property type="entry name" value="Acyl-CoA-binding_protein"/>
</dbReference>
<keyword evidence="9" id="KW-0528">Neurotoxin</keyword>
<dbReference type="FunFam" id="2.10.25.10:FF:000512">
    <property type="entry name" value="Laminin subunit alpha 1"/>
    <property type="match status" value="1"/>
</dbReference>
<keyword evidence="7" id="KW-1052">Target cell membrane</keyword>
<dbReference type="FunFam" id="2.10.25.10:FF:000069">
    <property type="entry name" value="Laminin subunit alpha 1"/>
    <property type="match status" value="1"/>
</dbReference>
<feature type="domain" description="Laminin IV type A" evidence="22">
    <location>
        <begin position="732"/>
        <end position="910"/>
    </location>
</feature>
<dbReference type="PRINTS" id="PR00689">
    <property type="entry name" value="ACOABINDINGP"/>
</dbReference>
<dbReference type="PANTHER" id="PTHR10574">
    <property type="entry name" value="NETRIN/LAMININ-RELATED"/>
    <property type="match status" value="1"/>
</dbReference>
<feature type="disulfide bond" evidence="20">
    <location>
        <begin position="1080"/>
        <end position="1089"/>
    </location>
</feature>
<dbReference type="PROSITE" id="PS51228">
    <property type="entry name" value="ACB_2"/>
    <property type="match status" value="1"/>
</dbReference>
<evidence type="ECO:0000256" key="19">
    <source>
        <dbReference type="PROSITE-ProRule" id="PRU00023"/>
    </source>
</evidence>
<gene>
    <name evidence="25" type="ORF">JTE90_003685</name>
</gene>
<dbReference type="GO" id="GO:0009888">
    <property type="term" value="P:tissue development"/>
    <property type="evidence" value="ECO:0007669"/>
    <property type="project" value="TreeGrafter"/>
</dbReference>
<feature type="repeat" description="ANK" evidence="19">
    <location>
        <begin position="167"/>
        <end position="199"/>
    </location>
</feature>
<dbReference type="FunFam" id="2.10.25.10:FF:000082">
    <property type="entry name" value="Laminin subunit alpha 1"/>
    <property type="match status" value="1"/>
</dbReference>
<dbReference type="InterPro" id="IPR014352">
    <property type="entry name" value="FERM/acyl-CoA-bd_prot_sf"/>
</dbReference>
<keyword evidence="15" id="KW-0325">Glycoprotein</keyword>
<feature type="domain" description="Laminin EGF-like" evidence="21">
    <location>
        <begin position="1108"/>
        <end position="1154"/>
    </location>
</feature>
<protein>
    <recommendedName>
        <fullName evidence="3">Acyl-CoA-binding domain-containing protein 6</fullName>
    </recommendedName>
</protein>
<feature type="disulfide bond" evidence="20">
    <location>
        <begin position="1227"/>
        <end position="1236"/>
    </location>
</feature>
<dbReference type="InterPro" id="IPR008211">
    <property type="entry name" value="Laminin_N"/>
</dbReference>
<feature type="domain" description="Laminin EGF-like" evidence="21">
    <location>
        <begin position="1350"/>
        <end position="1396"/>
    </location>
</feature>
<feature type="domain" description="Laminin EGF-like" evidence="21">
    <location>
        <begin position="1155"/>
        <end position="1205"/>
    </location>
</feature>
<dbReference type="SMART" id="SM00180">
    <property type="entry name" value="EGF_Lam"/>
    <property type="match status" value="14"/>
</dbReference>
<feature type="disulfide bond" evidence="20">
    <location>
        <begin position="1179"/>
        <end position="1188"/>
    </location>
</feature>
<keyword evidence="5" id="KW-0964">Secreted</keyword>
<dbReference type="Gene3D" id="1.20.80.10">
    <property type="match status" value="1"/>
</dbReference>
<evidence type="ECO:0000256" key="12">
    <source>
        <dbReference type="ARBA" id="ARBA00022869"/>
    </source>
</evidence>
<dbReference type="SMART" id="SM00281">
    <property type="entry name" value="LamB"/>
    <property type="match status" value="2"/>
</dbReference>
<dbReference type="InterPro" id="IPR002110">
    <property type="entry name" value="Ankyrin_rpt"/>
</dbReference>
<dbReference type="GO" id="GO:0006887">
    <property type="term" value="P:exocytosis"/>
    <property type="evidence" value="ECO:0007669"/>
    <property type="project" value="UniProtKB-KW"/>
</dbReference>
<dbReference type="PROSITE" id="PS51115">
    <property type="entry name" value="LAMININ_IVA"/>
    <property type="match status" value="2"/>
</dbReference>
<feature type="disulfide bond" evidence="20">
    <location>
        <begin position="1255"/>
        <end position="1267"/>
    </location>
</feature>
<dbReference type="FunFam" id="2.10.25.10:FF:000074">
    <property type="entry name" value="Laminin subunit alpha"/>
    <property type="match status" value="1"/>
</dbReference>
<dbReference type="SMART" id="SM00248">
    <property type="entry name" value="ANK"/>
    <property type="match status" value="2"/>
</dbReference>
<dbReference type="PANTHER" id="PTHR10574:SF436">
    <property type="entry name" value="LAMININ SUBUNIT ALPHA-2"/>
    <property type="match status" value="1"/>
</dbReference>
<dbReference type="PROSITE" id="PS50297">
    <property type="entry name" value="ANK_REP_REGION"/>
    <property type="match status" value="2"/>
</dbReference>
<dbReference type="Gene3D" id="2.170.300.10">
    <property type="entry name" value="Tie2 ligand-binding domain superfamily"/>
    <property type="match status" value="1"/>
</dbReference>
<feature type="disulfide bond" evidence="20">
    <location>
        <begin position="1108"/>
        <end position="1120"/>
    </location>
</feature>
<proteinExistence type="predicted"/>
<dbReference type="PRINTS" id="PR00011">
    <property type="entry name" value="EGFLAMININ"/>
</dbReference>
<feature type="non-terminal residue" evidence="25">
    <location>
        <position position="1706"/>
    </location>
</feature>
<dbReference type="InterPro" id="IPR035984">
    <property type="entry name" value="Acyl-CoA-binding_sf"/>
</dbReference>
<evidence type="ECO:0000256" key="2">
    <source>
        <dbReference type="ARBA" id="ARBA00004302"/>
    </source>
</evidence>
<keyword evidence="8" id="KW-0800">Toxin</keyword>
<comment type="caution">
    <text evidence="25">The sequence shown here is derived from an EMBL/GenBank/DDBJ whole genome shotgun (WGS) entry which is preliminary data.</text>
</comment>
<feature type="disulfide bond" evidence="20">
    <location>
        <begin position="682"/>
        <end position="691"/>
    </location>
</feature>
<keyword evidence="7" id="KW-0472">Membrane</keyword>
<accession>A0AAV6VU18</accession>
<evidence type="ECO:0000259" key="22">
    <source>
        <dbReference type="PROSITE" id="PS51115"/>
    </source>
</evidence>